<evidence type="ECO:0000313" key="1">
    <source>
        <dbReference type="EMBL" id="QHT86901.1"/>
    </source>
</evidence>
<organism evidence="1">
    <name type="scientific">viral metagenome</name>
    <dbReference type="NCBI Taxonomy" id="1070528"/>
    <lineage>
        <taxon>unclassified sequences</taxon>
        <taxon>metagenomes</taxon>
        <taxon>organismal metagenomes</taxon>
    </lineage>
</organism>
<dbReference type="EMBL" id="MN740077">
    <property type="protein sequence ID" value="QHT86901.1"/>
    <property type="molecule type" value="Genomic_DNA"/>
</dbReference>
<name>A0A6C0I1L4_9ZZZZ</name>
<dbReference type="AlphaFoldDB" id="A0A6C0I1L4"/>
<reference evidence="1" key="1">
    <citation type="journal article" date="2020" name="Nature">
        <title>Giant virus diversity and host interactions through global metagenomics.</title>
        <authorList>
            <person name="Schulz F."/>
            <person name="Roux S."/>
            <person name="Paez-Espino D."/>
            <person name="Jungbluth S."/>
            <person name="Walsh D.A."/>
            <person name="Denef V.J."/>
            <person name="McMahon K.D."/>
            <person name="Konstantinidis K.T."/>
            <person name="Eloe-Fadrosh E.A."/>
            <person name="Kyrpides N.C."/>
            <person name="Woyke T."/>
        </authorList>
    </citation>
    <scope>NUCLEOTIDE SEQUENCE</scope>
    <source>
        <strain evidence="1">GVMAG-M-3300023184-18</strain>
    </source>
</reference>
<proteinExistence type="predicted"/>
<protein>
    <submittedName>
        <fullName evidence="1">Uncharacterized protein</fullName>
    </submittedName>
</protein>
<sequence length="133" mass="15746">MSLNNNDDNDNNNISDYTDHDHEYLRNKKKQVNIVKYTVEIADGFFSGFKRIIEMDTGIFDCILNSQEVFKILNNYICNHMYFKLLFFLSQEKLSAQMCELNNIKNKMSIDESLYNSDSIEFINTKKLLIYIK</sequence>
<accession>A0A6C0I1L4</accession>